<keyword evidence="6" id="KW-1185">Reference proteome</keyword>
<evidence type="ECO:0000256" key="1">
    <source>
        <dbReference type="ARBA" id="ARBA00004167"/>
    </source>
</evidence>
<organism evidence="6 7">
    <name type="scientific">Plectus sambesii</name>
    <dbReference type="NCBI Taxonomy" id="2011161"/>
    <lineage>
        <taxon>Eukaryota</taxon>
        <taxon>Metazoa</taxon>
        <taxon>Ecdysozoa</taxon>
        <taxon>Nematoda</taxon>
        <taxon>Chromadorea</taxon>
        <taxon>Plectida</taxon>
        <taxon>Plectina</taxon>
        <taxon>Plectoidea</taxon>
        <taxon>Plectidae</taxon>
        <taxon>Plectus</taxon>
    </lineage>
</organism>
<dbReference type="GO" id="GO:0043235">
    <property type="term" value="C:receptor complex"/>
    <property type="evidence" value="ECO:0007669"/>
    <property type="project" value="TreeGrafter"/>
</dbReference>
<dbReference type="PANTHER" id="PTHR24416:SF600">
    <property type="entry name" value="PDGF- AND VEGF-RECEPTOR RELATED, ISOFORM J"/>
    <property type="match status" value="1"/>
</dbReference>
<sequence>MNEEYGEYSTDGGEKEEDYMSDNETLSKDNDEYLSYDAPVPDRLEYEAIGEKLEIDPATLTIIQVIGKGHYSDVYMGILSLPNESIPVAVKRQQKETSAMNAAESAAILKRQRQALKDELSIFAHLQSSSAGGHENVLKLLGAITTIKTDFCLLTEYCEYGSMDRFLQTKWENRDFKDELVFDGNENKQVWKIQRDSNWGEDFRSRRENGLITTSDLLWFALQIARGMQYLTDMKVIHRDIAVRNVLLKLDFTLKVADFGLSRKLKEGDDGYYVGKEGTALPIRYIAPESLKSGRFSITSEFWSFGVVVWELFTFAQNQPYSVEFNRYENNTHFYEFLFEYLSSGHRLTIPRIGPQQIKILLSRLWHADPKKRPSLQVCRKVIRQELMQSCPNILLQEKAPHHESKYSLIVFDDEDANERSVKKSIDSFVLCNTSLLCENNARFHPNSTFVGGSLVLENSSDPELYKLANRINTAAEDEACLTQIKMLLDGTKKQQNKEMQMRSSTWEVCMRRDKVCLSHMKKLSNGTENQQNKEMQMRNSTWETLEQQNKGSQMRKITLEPCIRMGEACLNQMNKLSHGTKKRQNKGLQVHNTTLHKSIEKGKALINQMTKL</sequence>
<dbReference type="SMART" id="SM00219">
    <property type="entry name" value="TyrKc"/>
    <property type="match status" value="1"/>
</dbReference>
<evidence type="ECO:0000313" key="6">
    <source>
        <dbReference type="Proteomes" id="UP000887566"/>
    </source>
</evidence>
<dbReference type="GO" id="GO:0005886">
    <property type="term" value="C:plasma membrane"/>
    <property type="evidence" value="ECO:0007669"/>
    <property type="project" value="TreeGrafter"/>
</dbReference>
<evidence type="ECO:0000259" key="5">
    <source>
        <dbReference type="PROSITE" id="PS50011"/>
    </source>
</evidence>
<dbReference type="Gene3D" id="1.10.510.10">
    <property type="entry name" value="Transferase(Phosphotransferase) domain 1"/>
    <property type="match status" value="1"/>
</dbReference>
<feature type="domain" description="Protein kinase" evidence="5">
    <location>
        <begin position="60"/>
        <end position="388"/>
    </location>
</feature>
<dbReference type="SUPFAM" id="SSF56112">
    <property type="entry name" value="Protein kinase-like (PK-like)"/>
    <property type="match status" value="1"/>
</dbReference>
<evidence type="ECO:0000313" key="7">
    <source>
        <dbReference type="WBParaSite" id="PSAMB.scaffold1988size26211.g15829.t1"/>
    </source>
</evidence>
<dbReference type="InterPro" id="IPR050122">
    <property type="entry name" value="RTK"/>
</dbReference>
<dbReference type="InterPro" id="IPR011009">
    <property type="entry name" value="Kinase-like_dom_sf"/>
</dbReference>
<evidence type="ECO:0000256" key="4">
    <source>
        <dbReference type="SAM" id="MobiDB-lite"/>
    </source>
</evidence>
<dbReference type="PROSITE" id="PS00109">
    <property type="entry name" value="PROTEIN_KINASE_TYR"/>
    <property type="match status" value="1"/>
</dbReference>
<evidence type="ECO:0000256" key="3">
    <source>
        <dbReference type="PROSITE-ProRule" id="PRU10141"/>
    </source>
</evidence>
<dbReference type="Gene3D" id="3.30.200.20">
    <property type="entry name" value="Phosphorylase Kinase, domain 1"/>
    <property type="match status" value="1"/>
</dbReference>
<dbReference type="GO" id="GO:0005524">
    <property type="term" value="F:ATP binding"/>
    <property type="evidence" value="ECO:0007669"/>
    <property type="project" value="UniProtKB-UniRule"/>
</dbReference>
<dbReference type="Proteomes" id="UP000887566">
    <property type="component" value="Unplaced"/>
</dbReference>
<proteinExistence type="predicted"/>
<dbReference type="AlphaFoldDB" id="A0A914VH99"/>
<comment type="subcellular location">
    <subcellularLocation>
        <location evidence="1">Membrane</location>
        <topology evidence="1">Single-pass membrane protein</topology>
    </subcellularLocation>
</comment>
<evidence type="ECO:0000256" key="2">
    <source>
        <dbReference type="ARBA" id="ARBA00051243"/>
    </source>
</evidence>
<dbReference type="CDD" id="cd00192">
    <property type="entry name" value="PTKc"/>
    <property type="match status" value="1"/>
</dbReference>
<dbReference type="InterPro" id="IPR000719">
    <property type="entry name" value="Prot_kinase_dom"/>
</dbReference>
<reference evidence="7" key="1">
    <citation type="submission" date="2022-11" db="UniProtKB">
        <authorList>
            <consortium name="WormBaseParasite"/>
        </authorList>
    </citation>
    <scope>IDENTIFICATION</scope>
</reference>
<dbReference type="GO" id="GO:0004714">
    <property type="term" value="F:transmembrane receptor protein tyrosine kinase activity"/>
    <property type="evidence" value="ECO:0007669"/>
    <property type="project" value="UniProtKB-EC"/>
</dbReference>
<dbReference type="PROSITE" id="PS00107">
    <property type="entry name" value="PROTEIN_KINASE_ATP"/>
    <property type="match status" value="1"/>
</dbReference>
<comment type="catalytic activity">
    <reaction evidence="2">
        <text>L-tyrosyl-[protein] + ATP = O-phospho-L-tyrosyl-[protein] + ADP + H(+)</text>
        <dbReference type="Rhea" id="RHEA:10596"/>
        <dbReference type="Rhea" id="RHEA-COMP:10136"/>
        <dbReference type="Rhea" id="RHEA-COMP:20101"/>
        <dbReference type="ChEBI" id="CHEBI:15378"/>
        <dbReference type="ChEBI" id="CHEBI:30616"/>
        <dbReference type="ChEBI" id="CHEBI:46858"/>
        <dbReference type="ChEBI" id="CHEBI:61978"/>
        <dbReference type="ChEBI" id="CHEBI:456216"/>
        <dbReference type="EC" id="2.7.10.1"/>
    </reaction>
</comment>
<feature type="binding site" evidence="3">
    <location>
        <position position="91"/>
    </location>
    <ligand>
        <name>ATP</name>
        <dbReference type="ChEBI" id="CHEBI:30616"/>
    </ligand>
</feature>
<dbReference type="InterPro" id="IPR017441">
    <property type="entry name" value="Protein_kinase_ATP_BS"/>
</dbReference>
<dbReference type="InterPro" id="IPR001245">
    <property type="entry name" value="Ser-Thr/Tyr_kinase_cat_dom"/>
</dbReference>
<feature type="region of interest" description="Disordered" evidence="4">
    <location>
        <begin position="1"/>
        <end position="34"/>
    </location>
</feature>
<dbReference type="PANTHER" id="PTHR24416">
    <property type="entry name" value="TYROSINE-PROTEIN KINASE RECEPTOR"/>
    <property type="match status" value="1"/>
</dbReference>
<dbReference type="PROSITE" id="PS50011">
    <property type="entry name" value="PROTEIN_KINASE_DOM"/>
    <property type="match status" value="1"/>
</dbReference>
<name>A0A914VH99_9BILA</name>
<dbReference type="Pfam" id="PF07714">
    <property type="entry name" value="PK_Tyr_Ser-Thr"/>
    <property type="match status" value="1"/>
</dbReference>
<keyword evidence="3" id="KW-0067">ATP-binding</keyword>
<dbReference type="InterPro" id="IPR020635">
    <property type="entry name" value="Tyr_kinase_cat_dom"/>
</dbReference>
<dbReference type="GO" id="GO:0007169">
    <property type="term" value="P:cell surface receptor protein tyrosine kinase signaling pathway"/>
    <property type="evidence" value="ECO:0007669"/>
    <property type="project" value="TreeGrafter"/>
</dbReference>
<dbReference type="WBParaSite" id="PSAMB.scaffold1988size26211.g15829.t1">
    <property type="protein sequence ID" value="PSAMB.scaffold1988size26211.g15829.t1"/>
    <property type="gene ID" value="PSAMB.scaffold1988size26211.g15829"/>
</dbReference>
<dbReference type="InterPro" id="IPR008266">
    <property type="entry name" value="Tyr_kinase_AS"/>
</dbReference>
<protein>
    <submittedName>
        <fullName evidence="7">Protein kinase domain-containing protein</fullName>
    </submittedName>
</protein>
<accession>A0A914VH99</accession>
<keyword evidence="3" id="KW-0547">Nucleotide-binding</keyword>